<name>A0A7X6R3J7_9NOCA</name>
<keyword evidence="3" id="KW-1185">Reference proteome</keyword>
<protein>
    <submittedName>
        <fullName evidence="2">Uncharacterized protein</fullName>
    </submittedName>
</protein>
<keyword evidence="1" id="KW-0472">Membrane</keyword>
<evidence type="ECO:0000313" key="2">
    <source>
        <dbReference type="EMBL" id="NKY27341.1"/>
    </source>
</evidence>
<sequence length="54" mass="6295">MTELAVALIVMAAVGGLLILLFWVLPWLLELNGDQDERVPFREVMDRIEREEQR</sequence>
<evidence type="ECO:0000313" key="3">
    <source>
        <dbReference type="Proteomes" id="UP000540698"/>
    </source>
</evidence>
<comment type="caution">
    <text evidence="2">The sequence shown here is derived from an EMBL/GenBank/DDBJ whole genome shotgun (WGS) entry which is preliminary data.</text>
</comment>
<dbReference type="Proteomes" id="UP000540698">
    <property type="component" value="Unassembled WGS sequence"/>
</dbReference>
<keyword evidence="1" id="KW-0812">Transmembrane</keyword>
<proteinExistence type="predicted"/>
<evidence type="ECO:0000256" key="1">
    <source>
        <dbReference type="SAM" id="Phobius"/>
    </source>
</evidence>
<keyword evidence="1" id="KW-1133">Transmembrane helix</keyword>
<accession>A0A7X6R3J7</accession>
<feature type="transmembrane region" description="Helical" evidence="1">
    <location>
        <begin position="6"/>
        <end position="29"/>
    </location>
</feature>
<dbReference type="AlphaFoldDB" id="A0A7X6R3J7"/>
<organism evidence="2 3">
    <name type="scientific">Nocardia gamkensis</name>
    <dbReference type="NCBI Taxonomy" id="352869"/>
    <lineage>
        <taxon>Bacteria</taxon>
        <taxon>Bacillati</taxon>
        <taxon>Actinomycetota</taxon>
        <taxon>Actinomycetes</taxon>
        <taxon>Mycobacteriales</taxon>
        <taxon>Nocardiaceae</taxon>
        <taxon>Nocardia</taxon>
    </lineage>
</organism>
<dbReference type="EMBL" id="JAAXOS010000006">
    <property type="protein sequence ID" value="NKY27341.1"/>
    <property type="molecule type" value="Genomic_DNA"/>
</dbReference>
<reference evidence="2 3" key="1">
    <citation type="submission" date="2020-04" db="EMBL/GenBank/DDBJ databases">
        <title>MicrobeNet Type strains.</title>
        <authorList>
            <person name="Nicholson A.C."/>
        </authorList>
    </citation>
    <scope>NUCLEOTIDE SEQUENCE [LARGE SCALE GENOMIC DNA]</scope>
    <source>
        <strain evidence="2 3">DSM 44956</strain>
    </source>
</reference>
<dbReference type="RefSeq" id="WP_157113843.1">
    <property type="nucleotide sequence ID" value="NZ_JAAXOS010000006.1"/>
</dbReference>
<gene>
    <name evidence="2" type="ORF">HGB38_14055</name>
</gene>